<gene>
    <name evidence="2" type="primary">mshD</name>
    <name evidence="2" type="ORF">VST7929_01495</name>
</gene>
<sequence>MSHPRLIRPIEKHELAAVAELEHKLFGHHSYPDFFFRQAFDCWSEGFLVCRSPQGILGYIVLANSEHAGLGWVLSLAVDDSVQGEGIGRALLQQAMVRLNYQQIRLTVDPENAPACHLYQRLGFFKVGEEQDYFGPGQARWVMAHHAL</sequence>
<accession>A0ABM8ZTK3</accession>
<dbReference type="EC" id="2.3.1.189" evidence="2"/>
<dbReference type="InterPro" id="IPR000182">
    <property type="entry name" value="GNAT_dom"/>
</dbReference>
<evidence type="ECO:0000313" key="2">
    <source>
        <dbReference type="EMBL" id="CAH0533624.1"/>
    </source>
</evidence>
<keyword evidence="2" id="KW-0808">Transferase</keyword>
<keyword evidence="3" id="KW-1185">Reference proteome</keyword>
<dbReference type="EMBL" id="CAKLDI010000001">
    <property type="protein sequence ID" value="CAH0533624.1"/>
    <property type="molecule type" value="Genomic_DNA"/>
</dbReference>
<dbReference type="GO" id="GO:0035447">
    <property type="term" value="F:mycothiol synthase activity"/>
    <property type="evidence" value="ECO:0007669"/>
    <property type="project" value="UniProtKB-EC"/>
</dbReference>
<comment type="caution">
    <text evidence="2">The sequence shown here is derived from an EMBL/GenBank/DDBJ whole genome shotgun (WGS) entry which is preliminary data.</text>
</comment>
<evidence type="ECO:0000259" key="1">
    <source>
        <dbReference type="PROSITE" id="PS51186"/>
    </source>
</evidence>
<feature type="domain" description="N-acetyltransferase" evidence="1">
    <location>
        <begin position="5"/>
        <end position="148"/>
    </location>
</feature>
<keyword evidence="2" id="KW-0012">Acyltransferase</keyword>
<dbReference type="InterPro" id="IPR050276">
    <property type="entry name" value="MshD_Acetyltransferase"/>
</dbReference>
<protein>
    <submittedName>
        <fullName evidence="2">Mycothiol acetyltransferase</fullName>
        <ecNumber evidence="2">2.3.1.189</ecNumber>
    </submittedName>
</protein>
<dbReference type="SUPFAM" id="SSF55729">
    <property type="entry name" value="Acyl-CoA N-acyltransferases (Nat)"/>
    <property type="match status" value="1"/>
</dbReference>
<dbReference type="CDD" id="cd04301">
    <property type="entry name" value="NAT_SF"/>
    <property type="match status" value="1"/>
</dbReference>
<dbReference type="Proteomes" id="UP000838672">
    <property type="component" value="Unassembled WGS sequence"/>
</dbReference>
<proteinExistence type="predicted"/>
<reference evidence="2" key="1">
    <citation type="submission" date="2021-11" db="EMBL/GenBank/DDBJ databases">
        <authorList>
            <person name="Rodrigo-Torres L."/>
            <person name="Arahal R. D."/>
            <person name="Lucena T."/>
        </authorList>
    </citation>
    <scope>NUCLEOTIDE SEQUENCE</scope>
    <source>
        <strain evidence="2">CECT 7929</strain>
    </source>
</reference>
<dbReference type="PANTHER" id="PTHR43617:SF34">
    <property type="entry name" value="PUTATIVE-RELATED"/>
    <property type="match status" value="1"/>
</dbReference>
<name>A0ABM8ZTK3_9VIBR</name>
<evidence type="ECO:0000313" key="3">
    <source>
        <dbReference type="Proteomes" id="UP000838672"/>
    </source>
</evidence>
<dbReference type="PROSITE" id="PS51186">
    <property type="entry name" value="GNAT"/>
    <property type="match status" value="1"/>
</dbReference>
<dbReference type="RefSeq" id="WP_237466056.1">
    <property type="nucleotide sequence ID" value="NZ_CAKLDI010000001.1"/>
</dbReference>
<dbReference type="InterPro" id="IPR016181">
    <property type="entry name" value="Acyl_CoA_acyltransferase"/>
</dbReference>
<dbReference type="PANTHER" id="PTHR43617">
    <property type="entry name" value="L-AMINO ACID N-ACETYLTRANSFERASE"/>
    <property type="match status" value="1"/>
</dbReference>
<dbReference type="Gene3D" id="3.40.630.30">
    <property type="match status" value="1"/>
</dbReference>
<dbReference type="Pfam" id="PF00583">
    <property type="entry name" value="Acetyltransf_1"/>
    <property type="match status" value="1"/>
</dbReference>
<organism evidence="2 3">
    <name type="scientific">Vibrio stylophorae</name>
    <dbReference type="NCBI Taxonomy" id="659351"/>
    <lineage>
        <taxon>Bacteria</taxon>
        <taxon>Pseudomonadati</taxon>
        <taxon>Pseudomonadota</taxon>
        <taxon>Gammaproteobacteria</taxon>
        <taxon>Vibrionales</taxon>
        <taxon>Vibrionaceae</taxon>
        <taxon>Vibrio</taxon>
    </lineage>
</organism>